<dbReference type="Proteomes" id="UP000057910">
    <property type="component" value="Unassembled WGS sequence"/>
</dbReference>
<dbReference type="RefSeq" id="WP_060040381.1">
    <property type="nucleotide sequence ID" value="NZ_LPAD01000071.1"/>
</dbReference>
<evidence type="ECO:0008006" key="3">
    <source>
        <dbReference type="Google" id="ProtNLM"/>
    </source>
</evidence>
<reference evidence="1 2" key="1">
    <citation type="submission" date="2015-11" db="EMBL/GenBank/DDBJ databases">
        <title>Expanding the genomic diversity of Burkholderia species for the development of highly accurate diagnostics.</title>
        <authorList>
            <person name="Sahl J."/>
            <person name="Keim P."/>
            <person name="Wagner D."/>
        </authorList>
    </citation>
    <scope>NUCLEOTIDE SEQUENCE [LARGE SCALE GENOMIC DNA]</scope>
    <source>
        <strain evidence="1 2">MSMB1585WGS</strain>
    </source>
</reference>
<accession>A0ABD4E3L6</accession>
<proteinExistence type="predicted"/>
<evidence type="ECO:0000313" key="1">
    <source>
        <dbReference type="EMBL" id="KVN83494.1"/>
    </source>
</evidence>
<name>A0ABD4E3L6_9BURK</name>
<comment type="caution">
    <text evidence="1">The sequence shown here is derived from an EMBL/GenBank/DDBJ whole genome shotgun (WGS) entry which is preliminary data.</text>
</comment>
<sequence>MSGTQSKFNLKDQDELQSFVHDTVLNVGKAGEAVFDSASAASAASAALGGESGKTPAALSELLGIADDEGKIVKALFDGVRTYQNQHGMLPTGDVILSAVHQAHTLLDSATNSHHDQISLAPNAPVIAILGALAEACPFAGYLPADRGSNEARLIIVTHQAGSNFGDYNQGDLMDGIAQGGSYLSSSRTINLAAPNDTANYKFQFTAQTAGGNPNILLRGRSIVYVNGLVAATEVANGPSTAASVPIVGQIRLAGVDYALSGTVNPGTGTISITPTPAFPNGTVVTAESFIDYEADASVTPRMQVQAQTFQLFAAPYRALYQVTPESRSQFANEVGVDAGAEAMLSVRGQYSMERHYDALKKAKMIAKFQNNRTFDYQYSVQIQQKVRAQIWQDFASVLGLASQQMAEDTADHGITHLYVTKSVAAQFRSMPQELFVSSGIVDRPGIYRVGRLFGQFEVYYSPKVVTESADGTTAEILGVGRSTQTARCPIIMGDAQAPMFEQLGVTEALKSGYGFSARSFNAVNPHVMSTKGAALITVINLK</sequence>
<protein>
    <recommendedName>
        <fullName evidence="3">Major capsid protein</fullName>
    </recommendedName>
</protein>
<organism evidence="1 2">
    <name type="scientific">Burkholderia ubonensis</name>
    <dbReference type="NCBI Taxonomy" id="101571"/>
    <lineage>
        <taxon>Bacteria</taxon>
        <taxon>Pseudomonadati</taxon>
        <taxon>Pseudomonadota</taxon>
        <taxon>Betaproteobacteria</taxon>
        <taxon>Burkholderiales</taxon>
        <taxon>Burkholderiaceae</taxon>
        <taxon>Burkholderia</taxon>
        <taxon>Burkholderia cepacia complex</taxon>
    </lineage>
</organism>
<gene>
    <name evidence="1" type="ORF">WJ68_16415</name>
</gene>
<dbReference type="EMBL" id="LPAD01000071">
    <property type="protein sequence ID" value="KVN83494.1"/>
    <property type="molecule type" value="Genomic_DNA"/>
</dbReference>
<dbReference type="AlphaFoldDB" id="A0ABD4E3L6"/>
<evidence type="ECO:0000313" key="2">
    <source>
        <dbReference type="Proteomes" id="UP000057910"/>
    </source>
</evidence>